<comment type="caution">
    <text evidence="2">The sequence shown here is derived from an EMBL/GenBank/DDBJ whole genome shotgun (WGS) entry which is preliminary data.</text>
</comment>
<dbReference type="PROSITE" id="PS51186">
    <property type="entry name" value="GNAT"/>
    <property type="match status" value="1"/>
</dbReference>
<reference evidence="2" key="1">
    <citation type="submission" date="2019-08" db="EMBL/GenBank/DDBJ databases">
        <authorList>
            <person name="Kucharzyk K."/>
            <person name="Murdoch R.W."/>
            <person name="Higgins S."/>
            <person name="Loffler F."/>
        </authorList>
    </citation>
    <scope>NUCLEOTIDE SEQUENCE</scope>
</reference>
<dbReference type="Pfam" id="PF00583">
    <property type="entry name" value="Acetyltransf_1"/>
    <property type="match status" value="1"/>
</dbReference>
<proteinExistence type="predicted"/>
<protein>
    <recommendedName>
        <fullName evidence="1">N-acetyltransferase domain-containing protein</fullName>
    </recommendedName>
</protein>
<dbReference type="InterPro" id="IPR000182">
    <property type="entry name" value="GNAT_dom"/>
</dbReference>
<gene>
    <name evidence="2" type="ORF">SDC9_141729</name>
</gene>
<accession>A0A645E153</accession>
<evidence type="ECO:0000259" key="1">
    <source>
        <dbReference type="PROSITE" id="PS51186"/>
    </source>
</evidence>
<dbReference type="SUPFAM" id="SSF55729">
    <property type="entry name" value="Acyl-CoA N-acyltransferases (Nat)"/>
    <property type="match status" value="1"/>
</dbReference>
<dbReference type="InterPro" id="IPR016181">
    <property type="entry name" value="Acyl_CoA_acyltransferase"/>
</dbReference>
<dbReference type="AlphaFoldDB" id="A0A645E153"/>
<name>A0A645E153_9ZZZZ</name>
<dbReference type="EMBL" id="VSSQ01041189">
    <property type="protein sequence ID" value="MPM94583.1"/>
    <property type="molecule type" value="Genomic_DNA"/>
</dbReference>
<sequence length="175" mass="20179">MEYIELKTEMINRELFAHFKRYQIVSQCWRKIEDKWCIEDIAFTDDWDENNYSKLIACLRNTVTEGGVVFGAFADGLLKGFSSVEPALFGKSSEYLDLSSIHVSEDMRSCGIGKELFRLSKEWAKRHGAQKLYISAHSSVESQAFYRAMGCVEALEYNKSHVTEEPYDCQLECQL</sequence>
<organism evidence="2">
    <name type="scientific">bioreactor metagenome</name>
    <dbReference type="NCBI Taxonomy" id="1076179"/>
    <lineage>
        <taxon>unclassified sequences</taxon>
        <taxon>metagenomes</taxon>
        <taxon>ecological metagenomes</taxon>
    </lineage>
</organism>
<evidence type="ECO:0000313" key="2">
    <source>
        <dbReference type="EMBL" id="MPM94583.1"/>
    </source>
</evidence>
<feature type="domain" description="N-acetyltransferase" evidence="1">
    <location>
        <begin position="10"/>
        <end position="172"/>
    </location>
</feature>
<dbReference type="CDD" id="cd04301">
    <property type="entry name" value="NAT_SF"/>
    <property type="match status" value="1"/>
</dbReference>
<dbReference type="Gene3D" id="3.40.630.30">
    <property type="match status" value="1"/>
</dbReference>
<dbReference type="GO" id="GO:0016747">
    <property type="term" value="F:acyltransferase activity, transferring groups other than amino-acyl groups"/>
    <property type="evidence" value="ECO:0007669"/>
    <property type="project" value="InterPro"/>
</dbReference>